<organism evidence="2 3">
    <name type="scientific">Anaeramoeba ignava</name>
    <name type="common">Anaerobic marine amoeba</name>
    <dbReference type="NCBI Taxonomy" id="1746090"/>
    <lineage>
        <taxon>Eukaryota</taxon>
        <taxon>Metamonada</taxon>
        <taxon>Anaeramoebidae</taxon>
        <taxon>Anaeramoeba</taxon>
    </lineage>
</organism>
<comment type="caution">
    <text evidence="2">The sequence shown here is derived from an EMBL/GenBank/DDBJ whole genome shotgun (WGS) entry which is preliminary data.</text>
</comment>
<feature type="transmembrane region" description="Helical" evidence="1">
    <location>
        <begin position="202"/>
        <end position="220"/>
    </location>
</feature>
<accession>A0A9Q0LIP8</accession>
<evidence type="ECO:0000313" key="3">
    <source>
        <dbReference type="Proteomes" id="UP001149090"/>
    </source>
</evidence>
<keyword evidence="1" id="KW-0472">Membrane</keyword>
<protein>
    <submittedName>
        <fullName evidence="2">Tobamovirus multiplication protein 1-like isoform x1</fullName>
    </submittedName>
</protein>
<evidence type="ECO:0000313" key="2">
    <source>
        <dbReference type="EMBL" id="KAJ5074091.1"/>
    </source>
</evidence>
<dbReference type="AlphaFoldDB" id="A0A9Q0LIP8"/>
<feature type="transmembrane region" description="Helical" evidence="1">
    <location>
        <begin position="71"/>
        <end position="93"/>
    </location>
</feature>
<gene>
    <name evidence="2" type="ORF">M0811_00719</name>
</gene>
<keyword evidence="1" id="KW-0812">Transmembrane</keyword>
<keyword evidence="1" id="KW-1133">Transmembrane helix</keyword>
<reference evidence="2" key="1">
    <citation type="submission" date="2022-10" db="EMBL/GenBank/DDBJ databases">
        <title>Novel sulphate-reducing endosymbionts in the free-living metamonad Anaeramoeba.</title>
        <authorList>
            <person name="Jerlstrom-Hultqvist J."/>
            <person name="Cepicka I."/>
            <person name="Gallot-Lavallee L."/>
            <person name="Salas-Leiva D."/>
            <person name="Curtis B.A."/>
            <person name="Zahonova K."/>
            <person name="Pipaliya S."/>
            <person name="Dacks J."/>
            <person name="Roger A.J."/>
        </authorList>
    </citation>
    <scope>NUCLEOTIDE SEQUENCE</scope>
    <source>
        <strain evidence="2">BMAN</strain>
    </source>
</reference>
<name>A0A9Q0LIP8_ANAIG</name>
<feature type="transmembrane region" description="Helical" evidence="1">
    <location>
        <begin position="113"/>
        <end position="131"/>
    </location>
</feature>
<evidence type="ECO:0000256" key="1">
    <source>
        <dbReference type="SAM" id="Phobius"/>
    </source>
</evidence>
<sequence>MPSYIKNAARGASGTNSPQLYILGIIYIILALLIIYEIIRTIKTTKFTIYSLYLAKTLYLSEARVSKTKKYLDLILIIILVIMLILMILLCYFDTEKWDSDSNFRTADVFNSIYSVAVLLFLCSLMIFMGVKYYKQFKSFSLVKIRKKRIQSVMILIIIDGSIFFAHGIWSFFTLLEENKLNDKLLNLLADKEYSKYDTICLFWFIITEIIPALVLFIVLHHNLSSERSMFEKEENFLLVDPDFDYDNHYTLFEMSDNEKSKEKN</sequence>
<feature type="transmembrane region" description="Helical" evidence="1">
    <location>
        <begin position="20"/>
        <end position="39"/>
    </location>
</feature>
<proteinExistence type="predicted"/>
<keyword evidence="3" id="KW-1185">Reference proteome</keyword>
<feature type="transmembrane region" description="Helical" evidence="1">
    <location>
        <begin position="152"/>
        <end position="173"/>
    </location>
</feature>
<dbReference type="Proteomes" id="UP001149090">
    <property type="component" value="Unassembled WGS sequence"/>
</dbReference>
<dbReference type="EMBL" id="JAPDFW010000070">
    <property type="protein sequence ID" value="KAJ5074091.1"/>
    <property type="molecule type" value="Genomic_DNA"/>
</dbReference>